<gene>
    <name evidence="1" type="ORF">AAAT34_07940</name>
</gene>
<feature type="non-terminal residue" evidence="1">
    <location>
        <position position="1"/>
    </location>
</feature>
<sequence length="482" mass="53897">TKMTSMRPRLKELNDNPYITGNMPFYYGSVVNNKFNSLESDLKWSSPEQMVKCYLASIILLIRNKVLMEGGNLPSTRIVWFYPTSMSMNQLNIISNIWNQLYSDYIGPNANTLLSSIPESIAPYTYYQGKFGAGVNVLTIDIGGGTSDAYIVDNNAKPAFITSFRFAANSLFGDAFKRAGADTNGFVKKFKPMMEQALNANGLAVVTNVLSEVEHSQISADYISLLFTLKENSDVVLKGCQDNLDFMKMLQKEEGAKTLMLIFYAAIIYHMAVFIKAKINEGNSNVREPEFIAFSGNGSKLLNILGVDTPVGATMLSEYTKKMFEKVMDSDYPAHGIKVITDPLHPKEATSKGGLLLNTIPSPIQIRNMSATLLGTKDARFVGTEQYANLTDDDFEKVKDAVNDFTQKFYELAQEMNLSDAFGIMTYANLLKFKQYFTSNTVNRTRNALNFYHKLNAPTPIENTLFFYPITQLLNELAPLVL</sequence>
<accession>A0ABV1FRE0</accession>
<dbReference type="Proteomes" id="UP001487296">
    <property type="component" value="Unassembled WGS sequence"/>
</dbReference>
<evidence type="ECO:0000313" key="2">
    <source>
        <dbReference type="Proteomes" id="UP001487296"/>
    </source>
</evidence>
<dbReference type="EMBL" id="JBBNFP010000028">
    <property type="protein sequence ID" value="MEQ2486986.1"/>
    <property type="molecule type" value="Genomic_DNA"/>
</dbReference>
<organism evidence="1 2">
    <name type="scientific">Hallella faecis</name>
    <dbReference type="NCBI Taxonomy" id="2841596"/>
    <lineage>
        <taxon>Bacteria</taxon>
        <taxon>Pseudomonadati</taxon>
        <taxon>Bacteroidota</taxon>
        <taxon>Bacteroidia</taxon>
        <taxon>Bacteroidales</taxon>
        <taxon>Prevotellaceae</taxon>
        <taxon>Hallella</taxon>
    </lineage>
</organism>
<protein>
    <submittedName>
        <fullName evidence="1">Uncharacterized protein</fullName>
    </submittedName>
</protein>
<keyword evidence="2" id="KW-1185">Reference proteome</keyword>
<reference evidence="1 2" key="1">
    <citation type="submission" date="2024-04" db="EMBL/GenBank/DDBJ databases">
        <title>Human intestinal bacterial collection.</title>
        <authorList>
            <person name="Pauvert C."/>
            <person name="Hitch T.C.A."/>
            <person name="Clavel T."/>
        </authorList>
    </citation>
    <scope>NUCLEOTIDE SEQUENCE [LARGE SCALE GENOMIC DNA]</scope>
    <source>
        <strain evidence="1 2">CLA-AA-H145</strain>
    </source>
</reference>
<proteinExistence type="predicted"/>
<name>A0ABV1FRE0_9BACT</name>
<evidence type="ECO:0000313" key="1">
    <source>
        <dbReference type="EMBL" id="MEQ2486986.1"/>
    </source>
</evidence>
<comment type="caution">
    <text evidence="1">The sequence shown here is derived from an EMBL/GenBank/DDBJ whole genome shotgun (WGS) entry which is preliminary data.</text>
</comment>